<feature type="signal peptide" evidence="1">
    <location>
        <begin position="1"/>
        <end position="16"/>
    </location>
</feature>
<evidence type="ECO:0000313" key="2">
    <source>
        <dbReference type="EMBL" id="CAG7824441.1"/>
    </source>
</evidence>
<evidence type="ECO:0000256" key="1">
    <source>
        <dbReference type="SAM" id="SignalP"/>
    </source>
</evidence>
<evidence type="ECO:0000313" key="3">
    <source>
        <dbReference type="Proteomes" id="UP000708208"/>
    </source>
</evidence>
<sequence length="128" mass="13857">MKHPGIILILAATAVAELNLQDANDGEYYKSARETTGQETRHIRSFCKLAGESCNSKCEGCCSRLCTSFGDIFGEDYVCAEAFYEGQASPTPSCIPNGSVSDPYCSDCCSNSCRMVKDDDSGYHVHVC</sequence>
<dbReference type="Proteomes" id="UP000708208">
    <property type="component" value="Unassembled WGS sequence"/>
</dbReference>
<reference evidence="2" key="1">
    <citation type="submission" date="2021-06" db="EMBL/GenBank/DDBJ databases">
        <authorList>
            <person name="Hodson N. C."/>
            <person name="Mongue J. A."/>
            <person name="Jaron S. K."/>
        </authorList>
    </citation>
    <scope>NUCLEOTIDE SEQUENCE</scope>
</reference>
<name>A0A8J2PR31_9HEXA</name>
<dbReference type="EMBL" id="CAJVCH010532847">
    <property type="protein sequence ID" value="CAG7824441.1"/>
    <property type="molecule type" value="Genomic_DNA"/>
</dbReference>
<proteinExistence type="predicted"/>
<feature type="chain" id="PRO_5035246063" evidence="1">
    <location>
        <begin position="17"/>
        <end position="128"/>
    </location>
</feature>
<keyword evidence="3" id="KW-1185">Reference proteome</keyword>
<gene>
    <name evidence="2" type="ORF">AFUS01_LOCUS34596</name>
</gene>
<dbReference type="AlphaFoldDB" id="A0A8J2PR31"/>
<protein>
    <submittedName>
        <fullName evidence="2">Uncharacterized protein</fullName>
    </submittedName>
</protein>
<accession>A0A8J2PR31</accession>
<organism evidence="2 3">
    <name type="scientific">Allacma fusca</name>
    <dbReference type="NCBI Taxonomy" id="39272"/>
    <lineage>
        <taxon>Eukaryota</taxon>
        <taxon>Metazoa</taxon>
        <taxon>Ecdysozoa</taxon>
        <taxon>Arthropoda</taxon>
        <taxon>Hexapoda</taxon>
        <taxon>Collembola</taxon>
        <taxon>Symphypleona</taxon>
        <taxon>Sminthuridae</taxon>
        <taxon>Allacma</taxon>
    </lineage>
</organism>
<keyword evidence="1" id="KW-0732">Signal</keyword>
<comment type="caution">
    <text evidence="2">The sequence shown here is derived from an EMBL/GenBank/DDBJ whole genome shotgun (WGS) entry which is preliminary data.</text>
</comment>